<protein>
    <submittedName>
        <fullName evidence="5">ATP-binding cassette domain-containing protein</fullName>
    </submittedName>
</protein>
<dbReference type="Pfam" id="PF00005">
    <property type="entry name" value="ABC_tran"/>
    <property type="match status" value="1"/>
</dbReference>
<proteinExistence type="inferred from homology"/>
<dbReference type="GO" id="GO:0016887">
    <property type="term" value="F:ATP hydrolysis activity"/>
    <property type="evidence" value="ECO:0007669"/>
    <property type="project" value="InterPro"/>
</dbReference>
<sequence length="333" mass="35781">MSCAVELRHVSVSYQNHLALRDISLDVDRGDFLGIIGPNGAGKTTLLTAINGLGRVHAGTVRVLGEPATRGSLVRLRCRIGYVPQEQYIDPRAPITAYEAVLMGRFGRLGLLRPARAADRARARQAMELVDIAALAERPVGRLSGGEKQKTALARALAQVGDLAVLSLFSVLLPKAGTCHTANATRSFLMRYSLPLVMGCTACSVLLILISPFLRLVLRFTFGEEFTRATVCLAVLLFGTLMALWGVPASATVYSLGRSRLIAFLEGLKLLIFVVAAAFLAPRYGILGMAWTTVVAKGTISVLTMVCAWWTTDARRSSGGQATEPRLEPAVSE</sequence>
<keyword evidence="5" id="KW-0067">ATP-binding</keyword>
<dbReference type="PANTHER" id="PTHR42734:SF5">
    <property type="entry name" value="IRON TRANSPORT SYSTEM ATP-BINDING PROTEIN HI_0361-RELATED"/>
    <property type="match status" value="1"/>
</dbReference>
<feature type="domain" description="ABC transporter" evidence="4">
    <location>
        <begin position="5"/>
        <end position="244"/>
    </location>
</feature>
<dbReference type="InterPro" id="IPR027417">
    <property type="entry name" value="P-loop_NTPase"/>
</dbReference>
<keyword evidence="5" id="KW-0547">Nucleotide-binding</keyword>
<evidence type="ECO:0000313" key="5">
    <source>
        <dbReference type="EMBL" id="HGK28624.1"/>
    </source>
</evidence>
<dbReference type="PROSITE" id="PS50893">
    <property type="entry name" value="ABC_TRANSPORTER_2"/>
    <property type="match status" value="1"/>
</dbReference>
<comment type="similarity">
    <text evidence="1">Belongs to the ABC transporter superfamily.</text>
</comment>
<keyword evidence="3" id="KW-1133">Transmembrane helix</keyword>
<feature type="transmembrane region" description="Helical" evidence="3">
    <location>
        <begin position="226"/>
        <end position="249"/>
    </location>
</feature>
<dbReference type="GO" id="GO:0005524">
    <property type="term" value="F:ATP binding"/>
    <property type="evidence" value="ECO:0007669"/>
    <property type="project" value="UniProtKB-KW"/>
</dbReference>
<dbReference type="SUPFAM" id="SSF52540">
    <property type="entry name" value="P-loop containing nucleoside triphosphate hydrolases"/>
    <property type="match status" value="1"/>
</dbReference>
<evidence type="ECO:0000256" key="3">
    <source>
        <dbReference type="SAM" id="Phobius"/>
    </source>
</evidence>
<name>A0A7C4CEG0_UNCW3</name>
<feature type="transmembrane region" description="Helical" evidence="3">
    <location>
        <begin position="194"/>
        <end position="214"/>
    </location>
</feature>
<reference evidence="5" key="1">
    <citation type="journal article" date="2020" name="mSystems">
        <title>Genome- and Community-Level Interaction Insights into Carbon Utilization and Element Cycling Functions of Hydrothermarchaeota in Hydrothermal Sediment.</title>
        <authorList>
            <person name="Zhou Z."/>
            <person name="Liu Y."/>
            <person name="Xu W."/>
            <person name="Pan J."/>
            <person name="Luo Z.H."/>
            <person name="Li M."/>
        </authorList>
    </citation>
    <scope>NUCLEOTIDE SEQUENCE [LARGE SCALE GENOMIC DNA]</scope>
    <source>
        <strain evidence="5">SpSt-488</strain>
    </source>
</reference>
<dbReference type="InterPro" id="IPR003439">
    <property type="entry name" value="ABC_transporter-like_ATP-bd"/>
</dbReference>
<evidence type="ECO:0000256" key="2">
    <source>
        <dbReference type="ARBA" id="ARBA00022448"/>
    </source>
</evidence>
<gene>
    <name evidence="5" type="ORF">ENS41_06675</name>
</gene>
<dbReference type="EMBL" id="DSUT01000142">
    <property type="protein sequence ID" value="HGK28624.1"/>
    <property type="molecule type" value="Genomic_DNA"/>
</dbReference>
<accession>A0A7C4CEG0</accession>
<keyword evidence="2" id="KW-0813">Transport</keyword>
<dbReference type="PANTHER" id="PTHR42734">
    <property type="entry name" value="METAL TRANSPORT SYSTEM ATP-BINDING PROTEIN TM_0124-RELATED"/>
    <property type="match status" value="1"/>
</dbReference>
<evidence type="ECO:0000256" key="1">
    <source>
        <dbReference type="ARBA" id="ARBA00005417"/>
    </source>
</evidence>
<organism evidence="5">
    <name type="scientific">candidate division WOR-3 bacterium</name>
    <dbReference type="NCBI Taxonomy" id="2052148"/>
    <lineage>
        <taxon>Bacteria</taxon>
        <taxon>Bacteria division WOR-3</taxon>
    </lineage>
</organism>
<comment type="caution">
    <text evidence="5">The sequence shown here is derived from an EMBL/GenBank/DDBJ whole genome shotgun (WGS) entry which is preliminary data.</text>
</comment>
<evidence type="ECO:0000259" key="4">
    <source>
        <dbReference type="PROSITE" id="PS50893"/>
    </source>
</evidence>
<dbReference type="AlphaFoldDB" id="A0A7C4CEG0"/>
<dbReference type="InterPro" id="IPR050153">
    <property type="entry name" value="Metal_Ion_Import_ABC"/>
</dbReference>
<feature type="transmembrane region" description="Helical" evidence="3">
    <location>
        <begin position="152"/>
        <end position="173"/>
    </location>
</feature>
<dbReference type="Gene3D" id="3.40.50.300">
    <property type="entry name" value="P-loop containing nucleotide triphosphate hydrolases"/>
    <property type="match status" value="1"/>
</dbReference>
<keyword evidence="3" id="KW-0812">Transmembrane</keyword>
<keyword evidence="3" id="KW-0472">Membrane</keyword>
<feature type="transmembrane region" description="Helical" evidence="3">
    <location>
        <begin position="261"/>
        <end position="280"/>
    </location>
</feature>
<feature type="transmembrane region" description="Helical" evidence="3">
    <location>
        <begin position="286"/>
        <end position="310"/>
    </location>
</feature>